<dbReference type="InterPro" id="IPR031739">
    <property type="entry name" value="Ncaph2"/>
</dbReference>
<evidence type="ECO:0000313" key="2">
    <source>
        <dbReference type="EMBL" id="KHJ85625.1"/>
    </source>
</evidence>
<evidence type="ECO:0000313" key="3">
    <source>
        <dbReference type="Proteomes" id="UP000053660"/>
    </source>
</evidence>
<protein>
    <recommendedName>
        <fullName evidence="1">Condensin-2 complex subunit H2 C-terminal domain-containing protein</fullName>
    </recommendedName>
</protein>
<reference evidence="2 3" key="1">
    <citation type="submission" date="2014-03" db="EMBL/GenBank/DDBJ databases">
        <title>Draft genome of the hookworm Oesophagostomum dentatum.</title>
        <authorList>
            <person name="Mitreva M."/>
        </authorList>
    </citation>
    <scope>NUCLEOTIDE SEQUENCE [LARGE SCALE GENOMIC DNA]</scope>
    <source>
        <strain evidence="2 3">OD-Hann</strain>
    </source>
</reference>
<proteinExistence type="predicted"/>
<dbReference type="EMBL" id="KN563181">
    <property type="protein sequence ID" value="KHJ85625.1"/>
    <property type="molecule type" value="Genomic_DNA"/>
</dbReference>
<dbReference type="PANTHER" id="PTHR14324:SF3">
    <property type="entry name" value="CONDENSIN-2 COMPLEX SUBUNIT H2"/>
    <property type="match status" value="1"/>
</dbReference>
<gene>
    <name evidence="2" type="ORF">OESDEN_14644</name>
</gene>
<name>A0A0B1SR36_OESDE</name>
<dbReference type="Pfam" id="PF16858">
    <property type="entry name" value="CNDH2_C"/>
    <property type="match status" value="1"/>
</dbReference>
<accession>A0A0B1SR36</accession>
<dbReference type="GO" id="GO:0010032">
    <property type="term" value="P:meiotic chromosome condensation"/>
    <property type="evidence" value="ECO:0007669"/>
    <property type="project" value="TreeGrafter"/>
</dbReference>
<dbReference type="GO" id="GO:0003682">
    <property type="term" value="F:chromatin binding"/>
    <property type="evidence" value="ECO:0007669"/>
    <property type="project" value="TreeGrafter"/>
</dbReference>
<dbReference type="GO" id="GO:0000796">
    <property type="term" value="C:condensin complex"/>
    <property type="evidence" value="ECO:0007669"/>
    <property type="project" value="TreeGrafter"/>
</dbReference>
<dbReference type="Proteomes" id="UP000053660">
    <property type="component" value="Unassembled WGS sequence"/>
</dbReference>
<dbReference type="InterPro" id="IPR031737">
    <property type="entry name" value="CNDH2_C"/>
</dbReference>
<dbReference type="AlphaFoldDB" id="A0A0B1SR36"/>
<dbReference type="GO" id="GO:0005634">
    <property type="term" value="C:nucleus"/>
    <property type="evidence" value="ECO:0007669"/>
    <property type="project" value="TreeGrafter"/>
</dbReference>
<feature type="domain" description="Condensin-2 complex subunit H2 C-terminal" evidence="1">
    <location>
        <begin position="14"/>
        <end position="131"/>
    </location>
</feature>
<dbReference type="PANTHER" id="PTHR14324">
    <property type="entry name" value="CONDENSIN-2 COMPLEX SUBUNIT H2"/>
    <property type="match status" value="1"/>
</dbReference>
<organism evidence="2 3">
    <name type="scientific">Oesophagostomum dentatum</name>
    <name type="common">Nodular worm</name>
    <dbReference type="NCBI Taxonomy" id="61180"/>
    <lineage>
        <taxon>Eukaryota</taxon>
        <taxon>Metazoa</taxon>
        <taxon>Ecdysozoa</taxon>
        <taxon>Nematoda</taxon>
        <taxon>Chromadorea</taxon>
        <taxon>Rhabditida</taxon>
        <taxon>Rhabditina</taxon>
        <taxon>Rhabditomorpha</taxon>
        <taxon>Strongyloidea</taxon>
        <taxon>Strongylidae</taxon>
        <taxon>Oesophagostomum</taxon>
    </lineage>
</organism>
<dbReference type="GO" id="GO:0051306">
    <property type="term" value="P:mitotic sister chromatid separation"/>
    <property type="evidence" value="ECO:0007669"/>
    <property type="project" value="TreeGrafter"/>
</dbReference>
<keyword evidence="3" id="KW-1185">Reference proteome</keyword>
<evidence type="ECO:0000259" key="1">
    <source>
        <dbReference type="Pfam" id="PF16858"/>
    </source>
</evidence>
<dbReference type="OrthoDB" id="10038475at2759"/>
<sequence>MSRALKSGEDWITKVALFRFWSTTEEVTSELVARVQEWEDTMLPLLEEEETRKEFDIHEYGDELLGMFKEVGELMEGRRRYEISRYFLACLMMANTYNVKVDYEIQTDTAGRRRNVMKVTLLKRGRHHEVFDKAGAL</sequence>